<feature type="transmembrane region" description="Helical" evidence="1">
    <location>
        <begin position="189"/>
        <end position="210"/>
    </location>
</feature>
<evidence type="ECO:0000256" key="1">
    <source>
        <dbReference type="SAM" id="Phobius"/>
    </source>
</evidence>
<proteinExistence type="predicted"/>
<dbReference type="GO" id="GO:0022857">
    <property type="term" value="F:transmembrane transporter activity"/>
    <property type="evidence" value="ECO:0007669"/>
    <property type="project" value="InterPro"/>
</dbReference>
<dbReference type="RefSeq" id="WP_102845230.1">
    <property type="nucleotide sequence ID" value="NZ_PDZR01000032.1"/>
</dbReference>
<dbReference type="EMBL" id="PDZR01000032">
    <property type="protein sequence ID" value="PNG24438.1"/>
    <property type="molecule type" value="Genomic_DNA"/>
</dbReference>
<protein>
    <recommendedName>
        <fullName evidence="4">FUSC family protein</fullName>
    </recommendedName>
</protein>
<dbReference type="GO" id="GO:0005886">
    <property type="term" value="C:plasma membrane"/>
    <property type="evidence" value="ECO:0007669"/>
    <property type="project" value="InterPro"/>
</dbReference>
<feature type="transmembrane region" description="Helical" evidence="1">
    <location>
        <begin position="270"/>
        <end position="288"/>
    </location>
</feature>
<feature type="transmembrane region" description="Helical" evidence="1">
    <location>
        <begin position="217"/>
        <end position="233"/>
    </location>
</feature>
<feature type="transmembrane region" description="Helical" evidence="1">
    <location>
        <begin position="245"/>
        <end position="263"/>
    </location>
</feature>
<evidence type="ECO:0000313" key="3">
    <source>
        <dbReference type="Proteomes" id="UP000236286"/>
    </source>
</evidence>
<evidence type="ECO:0000313" key="2">
    <source>
        <dbReference type="EMBL" id="PNG24438.1"/>
    </source>
</evidence>
<accession>A0A2J7TCE7</accession>
<organism evidence="2 3">
    <name type="scientific">Methylocella silvestris</name>
    <dbReference type="NCBI Taxonomy" id="199596"/>
    <lineage>
        <taxon>Bacteria</taxon>
        <taxon>Pseudomonadati</taxon>
        <taxon>Pseudomonadota</taxon>
        <taxon>Alphaproteobacteria</taxon>
        <taxon>Hyphomicrobiales</taxon>
        <taxon>Beijerinckiaceae</taxon>
        <taxon>Methylocella</taxon>
    </lineage>
</organism>
<keyword evidence="1" id="KW-1133">Transmembrane helix</keyword>
<reference evidence="2 3" key="1">
    <citation type="submission" date="2017-10" db="EMBL/GenBank/DDBJ databases">
        <title>Genome announcement of Methylocella silvestris TVC from permafrost.</title>
        <authorList>
            <person name="Wang J."/>
            <person name="Geng K."/>
            <person name="Ul-Haque F."/>
            <person name="Crombie A.T."/>
            <person name="Street L.E."/>
            <person name="Wookey P.A."/>
            <person name="Murrell J.C."/>
            <person name="Pratscher J."/>
        </authorList>
    </citation>
    <scope>NUCLEOTIDE SEQUENCE [LARGE SCALE GENOMIC DNA]</scope>
    <source>
        <strain evidence="2 3">TVC</strain>
    </source>
</reference>
<dbReference type="AlphaFoldDB" id="A0A2J7TCE7"/>
<dbReference type="OrthoDB" id="8005649at2"/>
<feature type="transmembrane region" description="Helical" evidence="1">
    <location>
        <begin position="21"/>
        <end position="43"/>
    </location>
</feature>
<sequence length="352" mass="36515">MTRGSNIAEKPTLAAQFGASGALFGLRTTAAALAALWLGMWLQFDTPRWAAWTAMALALPTRGLVATKGMWRAGGTILGLAAGLAGVAIFSQSAIAMGLFLAAWFAFNAYVGGRLPGFAAYGAALSGLTTGLVVVLSEASPLTIFNISVARAADILLGLACAYVASAFAEMLQGPRPATAARPAPAPNLAQVAGNTVRVFVAVGLAWFIWMATAWPSGGLFAVFAGVVALFLGTLPDPDRRSADYLWGVILGQFLGIFVKYALLNAPSSFGLLAAILAPFLFIGAVGMTDQRTAGTAVGYNLSFLLAVDPANPMQYDLAASLNEAAAIFAGIAFGMAAYRIVLPERIWRAAR</sequence>
<feature type="transmembrane region" description="Helical" evidence="1">
    <location>
        <begin position="77"/>
        <end position="106"/>
    </location>
</feature>
<keyword evidence="1" id="KW-0472">Membrane</keyword>
<comment type="caution">
    <text evidence="2">The sequence shown here is derived from an EMBL/GenBank/DDBJ whole genome shotgun (WGS) entry which is preliminary data.</text>
</comment>
<dbReference type="Pfam" id="PF04632">
    <property type="entry name" value="FUSC"/>
    <property type="match status" value="2"/>
</dbReference>
<keyword evidence="1" id="KW-0812">Transmembrane</keyword>
<evidence type="ECO:0008006" key="4">
    <source>
        <dbReference type="Google" id="ProtNLM"/>
    </source>
</evidence>
<name>A0A2J7TCE7_METSI</name>
<feature type="transmembrane region" description="Helical" evidence="1">
    <location>
        <begin position="49"/>
        <end position="65"/>
    </location>
</feature>
<gene>
    <name evidence="2" type="ORF">CR492_18625</name>
</gene>
<dbReference type="InterPro" id="IPR006726">
    <property type="entry name" value="PHBA_efflux_AaeB/fusaric-R"/>
</dbReference>
<feature type="transmembrane region" description="Helical" evidence="1">
    <location>
        <begin position="149"/>
        <end position="169"/>
    </location>
</feature>
<feature type="transmembrane region" description="Helical" evidence="1">
    <location>
        <begin position="118"/>
        <end position="137"/>
    </location>
</feature>
<feature type="transmembrane region" description="Helical" evidence="1">
    <location>
        <begin position="325"/>
        <end position="343"/>
    </location>
</feature>
<dbReference type="Proteomes" id="UP000236286">
    <property type="component" value="Unassembled WGS sequence"/>
</dbReference>